<sequence length="159" mass="18136">MAYSGMGLPGIFCPDESVEQFARLYGSDNFSKIMIMATSSRHPNDYLNNLQAPVHQSPGIMEVSKPRFYGNQPPTEERNPKVYPPYGDHPVQGSRHVMHGACGDHYRQPPNFKSYKPEYPLGHPHPGVQNQPQMQYHPQQSQHLNFIYPPPPGPRFPWL</sequence>
<keyword evidence="2" id="KW-1185">Reference proteome</keyword>
<name>A0AB39ZRS3_DROSZ</name>
<protein>
    <submittedName>
        <fullName evidence="3">Uncharacterized protein</fullName>
    </submittedName>
</protein>
<evidence type="ECO:0000313" key="3">
    <source>
        <dbReference type="RefSeq" id="XP_016941794.3"/>
    </source>
</evidence>
<evidence type="ECO:0000256" key="1">
    <source>
        <dbReference type="SAM" id="MobiDB-lite"/>
    </source>
</evidence>
<dbReference type="GeneID" id="108018732"/>
<organism evidence="2 3">
    <name type="scientific">Drosophila suzukii</name>
    <name type="common">Spotted-wing drosophila fruit fly</name>
    <dbReference type="NCBI Taxonomy" id="28584"/>
    <lineage>
        <taxon>Eukaryota</taxon>
        <taxon>Metazoa</taxon>
        <taxon>Ecdysozoa</taxon>
        <taxon>Arthropoda</taxon>
        <taxon>Hexapoda</taxon>
        <taxon>Insecta</taxon>
        <taxon>Pterygota</taxon>
        <taxon>Neoptera</taxon>
        <taxon>Endopterygota</taxon>
        <taxon>Diptera</taxon>
        <taxon>Brachycera</taxon>
        <taxon>Muscomorpha</taxon>
        <taxon>Ephydroidea</taxon>
        <taxon>Drosophilidae</taxon>
        <taxon>Drosophila</taxon>
        <taxon>Sophophora</taxon>
    </lineage>
</organism>
<evidence type="ECO:0000313" key="2">
    <source>
        <dbReference type="Proteomes" id="UP001652628"/>
    </source>
</evidence>
<dbReference type="Proteomes" id="UP001652628">
    <property type="component" value="Chromosome 3"/>
</dbReference>
<feature type="region of interest" description="Disordered" evidence="1">
    <location>
        <begin position="118"/>
        <end position="149"/>
    </location>
</feature>
<accession>A0AB39ZRS3</accession>
<gene>
    <name evidence="3" type="primary">LOC108018732</name>
</gene>
<dbReference type="RefSeq" id="XP_016941794.3">
    <property type="nucleotide sequence ID" value="XM_017086305.4"/>
</dbReference>
<feature type="compositionally biased region" description="Low complexity" evidence="1">
    <location>
        <begin position="129"/>
        <end position="143"/>
    </location>
</feature>
<reference evidence="3" key="1">
    <citation type="submission" date="2025-08" db="UniProtKB">
        <authorList>
            <consortium name="RefSeq"/>
        </authorList>
    </citation>
    <scope>IDENTIFICATION</scope>
</reference>
<dbReference type="AlphaFoldDB" id="A0AB39ZRS3"/>
<proteinExistence type="predicted"/>